<evidence type="ECO:0000313" key="2">
    <source>
        <dbReference type="Proteomes" id="UP000007383"/>
    </source>
</evidence>
<reference evidence="2" key="1">
    <citation type="journal article" date="2013" name="Stand. Genomic Sci.">
        <title>Complete genome sequence of the halophilic bacterium Spirochaeta africana type strain (Z-7692(T)) from the alkaline Lake Magadi in the East African Rift.</title>
        <authorList>
            <person name="Liolos K."/>
            <person name="Abt B."/>
            <person name="Scheuner C."/>
            <person name="Teshima H."/>
            <person name="Held B."/>
            <person name="Lapidus A."/>
            <person name="Nolan M."/>
            <person name="Lucas S."/>
            <person name="Deshpande S."/>
            <person name="Cheng J.F."/>
            <person name="Tapia R."/>
            <person name="Goodwin L.A."/>
            <person name="Pitluck S."/>
            <person name="Pagani I."/>
            <person name="Ivanova N."/>
            <person name="Mavromatis K."/>
            <person name="Mikhailova N."/>
            <person name="Huntemann M."/>
            <person name="Pati A."/>
            <person name="Chen A."/>
            <person name="Palaniappan K."/>
            <person name="Land M."/>
            <person name="Rohde M."/>
            <person name="Tindall B.J."/>
            <person name="Detter J.C."/>
            <person name="Goker M."/>
            <person name="Bristow J."/>
            <person name="Eisen J.A."/>
            <person name="Markowitz V."/>
            <person name="Hugenholtz P."/>
            <person name="Woyke T."/>
            <person name="Klenk H.P."/>
            <person name="Kyrpides N.C."/>
        </authorList>
    </citation>
    <scope>NUCLEOTIDE SEQUENCE</scope>
    <source>
        <strain evidence="2">ATCC 700263 / DSM 8902 / Z-7692</strain>
    </source>
</reference>
<organism evidence="1 2">
    <name type="scientific">Spirochaeta africana (strain ATCC 700263 / DSM 8902 / Z-7692)</name>
    <dbReference type="NCBI Taxonomy" id="889378"/>
    <lineage>
        <taxon>Bacteria</taxon>
        <taxon>Pseudomonadati</taxon>
        <taxon>Spirochaetota</taxon>
        <taxon>Spirochaetia</taxon>
        <taxon>Spirochaetales</taxon>
        <taxon>Spirochaetaceae</taxon>
        <taxon>Spirochaeta</taxon>
    </lineage>
</organism>
<dbReference type="KEGG" id="sfc:Spiaf_1567"/>
<dbReference type="RefSeq" id="WP_014455609.1">
    <property type="nucleotide sequence ID" value="NC_017098.1"/>
</dbReference>
<gene>
    <name evidence="1" type="ordered locus">Spiaf_1567</name>
</gene>
<accession>H9UJD3</accession>
<dbReference type="SUPFAM" id="SSF63825">
    <property type="entry name" value="YWTD domain"/>
    <property type="match status" value="1"/>
</dbReference>
<protein>
    <submittedName>
        <fullName evidence="1">Uncharacterized protein</fullName>
    </submittedName>
</protein>
<evidence type="ECO:0000313" key="1">
    <source>
        <dbReference type="EMBL" id="AFG37626.1"/>
    </source>
</evidence>
<dbReference type="Proteomes" id="UP000007383">
    <property type="component" value="Chromosome"/>
</dbReference>
<dbReference type="OrthoDB" id="305313at2"/>
<dbReference type="EMBL" id="CP003282">
    <property type="protein sequence ID" value="AFG37626.1"/>
    <property type="molecule type" value="Genomic_DNA"/>
</dbReference>
<dbReference type="PATRIC" id="fig|889378.3.peg.1559"/>
<dbReference type="HOGENOM" id="CLU_246954_0_0_12"/>
<sequence>MNIYSVYFDYQQGAGWEEVPAYEILKNSFSIETILHNNLQPTVNRLKMQVKTGSTTLNKLIANTVETLVYIERNGFPYFYGQIRNTYQLEMKARDRNSVDIEAVDRAYLFKKVISETVFHLDATVTEILEDLLAKAGLTPADYPTDTITDVVAVFSVRRSDRTTFEDVITDLLFEHGYIYYFDGTGSMQLTRFVVDDTTTTQVFNDSNIYRSNALQKKDQDHDSVEISYPLIRHETQIPVFEDTSGGNEYYRAFISLAPGEWYPNGASSSRSIYSEYRIQDMELYSVDNPELEWEGQSGIELVRCDFGDREADIAFRNTAGSSRAIQLFRIRGDAVLKAGENILQIDDGSTENTITHDCKYVTEETLAERLGHYLFDYYQNSRFQYVITSFSDYGIGTVVQVQNSGLGLDIKGRIVRKHETELHPGRIDYVVEQITDYQVSADVTQRTVRRADPRTPQTMAEKKDIIEGFEDEATGATVTPEQLDQFAVEINFPNVNVSFPPQELLTNLRHYEVQVSEDQSAWYSTNFSETDWRGQINQVSTFTGEFFIFQNLLKSFYEQGDYFKTFYFRIRQRTKRDEVSPWAIESVDISNYFTWEPPKLEISATYGGRNVTISWDRPDVFGALAYDLQISKDGSNWHRPATNTDPRAGEDNWKAVSGEWLTINTNGYFQALPLEGQNDDPPDPQATTYYYRARTRQTDGQENIGDWSDPVEIVAQGANATDVVRKSLDAERFNVQDLAAINAVFGRIIDAVPGASAGDFNVWYLEDYYDGATLVHRAGYWRVGTPDAYLAFYPPGDPMNPNGGTSSTDPQVALHGADLELTSSDLISFSDGIQLEHGGKSFTWKLIDGDPLYRITGGEDGVTIERWSSGSWANEIQIRGSSESVRMDSQKPVHIPRLIGNRGAIDVIPSVSPYTLYLGKLELEIHLESLMRIEIDSGSKIEINGRVDETSEVIGVNYIWPDEYVVSGTNGNVQGFSFPGTQEWSNTTGPAEAVGVAITGSRTSYTLYSDGSIKAVYRDGSHDIQNDVSFSQPIILADRAGETLYGIVGNNIGKIQGLQSGTLETGLENAVTMAIDLDDHLYICSAGTVRKIDTFDMSIAWTVSSGFSGDIVSVSADDGKVYLLTTTQIACLSSDDGGPEWQMSRNTSLGFAHKIQARGGFLYTSEGKSVSRHALSGDPNSWDAWTFTIEDSGVSTVLDFTVNRFGNVFAISNPGRVHIIHRFGYQHSHHTVTGARVIDATRTPTDQLVLYTDDGHLHRVEQDLPELDTERNGHYIGDDRVIGRYVGGVFIEQTPDSLVEVVYASALTLHPGSYWDVNGVLQHLTESRVVEVDEGAKVLSDENGNLSTTTLPLPSYDNTLKGYYIDHKRIIGQVENQQLIDLEVSEEEQNILSIAKAEAIATLCPVGKTYTQYPGKKSPDELGLPGVWENISSEFPGDFFRAEGGDALSFNGGQQSDQSQRTWGEHETVHRGGFGEDGVFTRRDTSNVDRFQQGSSGSRFIIIFDSANSPDSKASTSTSGDTWPRNRTIRIWERKE</sequence>
<name>H9UJD3_SPIAZ</name>
<keyword evidence="2" id="KW-1185">Reference proteome</keyword>
<dbReference type="STRING" id="889378.Spiaf_1567"/>
<proteinExistence type="predicted"/>